<dbReference type="PATRIC" id="fig|1618450.3.peg.135"/>
<gene>
    <name evidence="5" type="ORF">UT63_C0004G0003</name>
</gene>
<sequence length="138" mass="15027">MTAGIASLCSLSREKSAEVIFEDENTLALLDIFPSAPGHTLIIPKKHYVNITQLSSEELKCLFSSVSKLVTILGRVFDTVSFTIGINQGEISGVPHLHVHIIPRFAGDGGGIVQGVVNNKPKESLKEIGEKIRKEIYE</sequence>
<dbReference type="AlphaFoldDB" id="A0A0G0QA67"/>
<dbReference type="Pfam" id="PF01230">
    <property type="entry name" value="HIT"/>
    <property type="match status" value="1"/>
</dbReference>
<protein>
    <submittedName>
        <fullName evidence="5">Hit-like protein</fullName>
    </submittedName>
</protein>
<dbReference type="InterPro" id="IPR011146">
    <property type="entry name" value="HIT-like"/>
</dbReference>
<dbReference type="PANTHER" id="PTHR46648">
    <property type="entry name" value="HIT FAMILY PROTEIN 1"/>
    <property type="match status" value="1"/>
</dbReference>
<dbReference type="GO" id="GO:0003824">
    <property type="term" value="F:catalytic activity"/>
    <property type="evidence" value="ECO:0007669"/>
    <property type="project" value="InterPro"/>
</dbReference>
<evidence type="ECO:0000259" key="4">
    <source>
        <dbReference type="PROSITE" id="PS51084"/>
    </source>
</evidence>
<dbReference type="Gene3D" id="3.30.428.10">
    <property type="entry name" value="HIT-like"/>
    <property type="match status" value="1"/>
</dbReference>
<evidence type="ECO:0000256" key="2">
    <source>
        <dbReference type="PIRSR" id="PIRSR601310-3"/>
    </source>
</evidence>
<name>A0A0G0QA67_9BACT</name>
<dbReference type="EMBL" id="LBXN01000004">
    <property type="protein sequence ID" value="KKR34216.1"/>
    <property type="molecule type" value="Genomic_DNA"/>
</dbReference>
<accession>A0A0G0QA67</accession>
<reference evidence="5 6" key="1">
    <citation type="journal article" date="2015" name="Nature">
        <title>rRNA introns, odd ribosomes, and small enigmatic genomes across a large radiation of phyla.</title>
        <authorList>
            <person name="Brown C.T."/>
            <person name="Hug L.A."/>
            <person name="Thomas B.C."/>
            <person name="Sharon I."/>
            <person name="Castelle C.J."/>
            <person name="Singh A."/>
            <person name="Wilkins M.J."/>
            <person name="Williams K.H."/>
            <person name="Banfield J.F."/>
        </authorList>
    </citation>
    <scope>NUCLEOTIDE SEQUENCE [LARGE SCALE GENOMIC DNA]</scope>
</reference>
<evidence type="ECO:0000256" key="1">
    <source>
        <dbReference type="PIRSR" id="PIRSR601310-1"/>
    </source>
</evidence>
<feature type="domain" description="HIT" evidence="4">
    <location>
        <begin position="7"/>
        <end position="111"/>
    </location>
</feature>
<dbReference type="PROSITE" id="PS51084">
    <property type="entry name" value="HIT_2"/>
    <property type="match status" value="1"/>
</dbReference>
<dbReference type="PANTHER" id="PTHR46648:SF1">
    <property type="entry name" value="ADENOSINE 5'-MONOPHOSPHORAMIDASE HNT1"/>
    <property type="match status" value="1"/>
</dbReference>
<dbReference type="InterPro" id="IPR036265">
    <property type="entry name" value="HIT-like_sf"/>
</dbReference>
<feature type="short sequence motif" description="Histidine triad motif" evidence="2 3">
    <location>
        <begin position="96"/>
        <end position="100"/>
    </location>
</feature>
<dbReference type="InterPro" id="IPR001310">
    <property type="entry name" value="Histidine_triad_HIT"/>
</dbReference>
<evidence type="ECO:0000256" key="3">
    <source>
        <dbReference type="PROSITE-ProRule" id="PRU00464"/>
    </source>
</evidence>
<dbReference type="SUPFAM" id="SSF54197">
    <property type="entry name" value="HIT-like"/>
    <property type="match status" value="1"/>
</dbReference>
<comment type="caution">
    <text evidence="5">The sequence shown here is derived from an EMBL/GenBank/DDBJ whole genome shotgun (WGS) entry which is preliminary data.</text>
</comment>
<evidence type="ECO:0000313" key="6">
    <source>
        <dbReference type="Proteomes" id="UP000034539"/>
    </source>
</evidence>
<dbReference type="Proteomes" id="UP000034539">
    <property type="component" value="Unassembled WGS sequence"/>
</dbReference>
<dbReference type="GO" id="GO:0009117">
    <property type="term" value="P:nucleotide metabolic process"/>
    <property type="evidence" value="ECO:0007669"/>
    <property type="project" value="TreeGrafter"/>
</dbReference>
<organism evidence="5 6">
    <name type="scientific">Candidatus Gottesmanbacteria bacterium GW2011_GWC2_39_8</name>
    <dbReference type="NCBI Taxonomy" id="1618450"/>
    <lineage>
        <taxon>Bacteria</taxon>
        <taxon>Candidatus Gottesmaniibacteriota</taxon>
    </lineage>
</organism>
<evidence type="ECO:0000313" key="5">
    <source>
        <dbReference type="EMBL" id="KKR34216.1"/>
    </source>
</evidence>
<dbReference type="PRINTS" id="PR00332">
    <property type="entry name" value="HISTRIAD"/>
</dbReference>
<feature type="active site" description="Tele-AMP-histidine intermediate" evidence="1">
    <location>
        <position position="98"/>
    </location>
</feature>
<proteinExistence type="predicted"/>